<evidence type="ECO:0000313" key="3">
    <source>
        <dbReference type="EMBL" id="MDV2478608.1"/>
    </source>
</evidence>
<evidence type="ECO:0000256" key="1">
    <source>
        <dbReference type="SAM" id="MobiDB-lite"/>
    </source>
</evidence>
<name>A0ABU3WJS6_9NOCA</name>
<proteinExistence type="predicted"/>
<sequence length="69" mass="7426">MPNAPADVSAEPADNAAVQQHADPAPVQRPKQTASKPAWVEYAVYRGIDRDEAEATEKRDLIAAIDALN</sequence>
<gene>
    <name evidence="2" type="ORF">F8M49_00310</name>
    <name evidence="3" type="ORF">F8M49_30075</name>
</gene>
<dbReference type="EMBL" id="WBMO01000001">
    <property type="protein sequence ID" value="MDV2474231.1"/>
    <property type="molecule type" value="Genomic_DNA"/>
</dbReference>
<reference evidence="2 4" key="1">
    <citation type="submission" date="2019-10" db="EMBL/GenBank/DDBJ databases">
        <title>Draft Genome Assembly of Rhodococcus zopfii DSM44189.</title>
        <authorList>
            <person name="Sutton J.M."/>
            <person name="Akob D.M."/>
            <person name="Bushman T.J."/>
        </authorList>
    </citation>
    <scope>NUCLEOTIDE SEQUENCE [LARGE SCALE GENOMIC DNA]</scope>
    <source>
        <strain evidence="2 4">DSM 44189</strain>
    </source>
</reference>
<comment type="caution">
    <text evidence="2">The sequence shown here is derived from an EMBL/GenBank/DDBJ whole genome shotgun (WGS) entry which is preliminary data.</text>
</comment>
<evidence type="ECO:0000313" key="2">
    <source>
        <dbReference type="EMBL" id="MDV2474231.1"/>
    </source>
</evidence>
<organism evidence="2 4">
    <name type="scientific">Rhodococcus zopfii</name>
    <dbReference type="NCBI Taxonomy" id="43772"/>
    <lineage>
        <taxon>Bacteria</taxon>
        <taxon>Bacillati</taxon>
        <taxon>Actinomycetota</taxon>
        <taxon>Actinomycetes</taxon>
        <taxon>Mycobacteriales</taxon>
        <taxon>Nocardiaceae</taxon>
        <taxon>Rhodococcus</taxon>
    </lineage>
</organism>
<evidence type="ECO:0000313" key="4">
    <source>
        <dbReference type="Proteomes" id="UP001275440"/>
    </source>
</evidence>
<keyword evidence="4" id="KW-1185">Reference proteome</keyword>
<feature type="region of interest" description="Disordered" evidence="1">
    <location>
        <begin position="1"/>
        <end position="36"/>
    </location>
</feature>
<dbReference type="Proteomes" id="UP001275440">
    <property type="component" value="Unassembled WGS sequence"/>
</dbReference>
<accession>A0ABU3WJS6</accession>
<protein>
    <submittedName>
        <fullName evidence="2">Uncharacterized protein</fullName>
    </submittedName>
</protein>
<dbReference type="EMBL" id="WBMO01000005">
    <property type="protein sequence ID" value="MDV2478608.1"/>
    <property type="molecule type" value="Genomic_DNA"/>
</dbReference>